<sequence>MVQTRSGEVSTASDSRPVHKPAAEKGSKNQVKAKTVNENAQKNEPIEARDDPAKRKRDENEAQPPDEVEGQPLSHNEQPPPKKATREEEAEDEPTPKAEQLEETTVHKIIKTIDEYGSLPLAGMAVKEPLKPTPETLLAMVIHSMLRSTRISHLLAEKASVRVINAGYHDINILSEASWDDKVKVLSEGGYNRYREATATKLGDLADLVNGKYDGDLNNLLQKAEHKPEHVRQLIREIKGFGDVATDLFCDDAQAVWPILAPTIDHRSLDTADDVGIGRDIDSLYTLLGRDPVQMSKLARGLSNVRLSKRTEEIEQEE</sequence>
<protein>
    <recommendedName>
        <fullName evidence="4">HhH-GPD domain-containing protein</fullName>
    </recommendedName>
</protein>
<feature type="compositionally biased region" description="Basic and acidic residues" evidence="1">
    <location>
        <begin position="44"/>
        <end position="60"/>
    </location>
</feature>
<accession>A0A7H8QWZ5</accession>
<dbReference type="OrthoDB" id="4676at2759"/>
<evidence type="ECO:0008006" key="4">
    <source>
        <dbReference type="Google" id="ProtNLM"/>
    </source>
</evidence>
<evidence type="ECO:0000313" key="3">
    <source>
        <dbReference type="Proteomes" id="UP000509510"/>
    </source>
</evidence>
<dbReference type="RefSeq" id="XP_035344635.1">
    <property type="nucleotide sequence ID" value="XM_035488742.1"/>
</dbReference>
<gene>
    <name evidence="2" type="ORF">TRUGW13939_05581</name>
</gene>
<organism evidence="2 3">
    <name type="scientific">Talaromyces rugulosus</name>
    <name type="common">Penicillium rugulosum</name>
    <dbReference type="NCBI Taxonomy" id="121627"/>
    <lineage>
        <taxon>Eukaryota</taxon>
        <taxon>Fungi</taxon>
        <taxon>Dikarya</taxon>
        <taxon>Ascomycota</taxon>
        <taxon>Pezizomycotina</taxon>
        <taxon>Eurotiomycetes</taxon>
        <taxon>Eurotiomycetidae</taxon>
        <taxon>Eurotiales</taxon>
        <taxon>Trichocomaceae</taxon>
        <taxon>Talaromyces</taxon>
        <taxon>Talaromyces sect. Islandici</taxon>
    </lineage>
</organism>
<evidence type="ECO:0000256" key="1">
    <source>
        <dbReference type="SAM" id="MobiDB-lite"/>
    </source>
</evidence>
<feature type="compositionally biased region" description="Polar residues" evidence="1">
    <location>
        <begin position="28"/>
        <end position="42"/>
    </location>
</feature>
<reference evidence="3" key="1">
    <citation type="submission" date="2020-06" db="EMBL/GenBank/DDBJ databases">
        <title>A chromosome-scale genome assembly of Talaromyces rugulosus W13939.</title>
        <authorList>
            <person name="Wang B."/>
            <person name="Guo L."/>
            <person name="Ye K."/>
            <person name="Wang L."/>
        </authorList>
    </citation>
    <scope>NUCLEOTIDE SEQUENCE [LARGE SCALE GENOMIC DNA]</scope>
    <source>
        <strain evidence="3">W13939</strain>
    </source>
</reference>
<dbReference type="AlphaFoldDB" id="A0A7H8QWZ5"/>
<keyword evidence="3" id="KW-1185">Reference proteome</keyword>
<dbReference type="Proteomes" id="UP000509510">
    <property type="component" value="Chromosome III"/>
</dbReference>
<feature type="compositionally biased region" description="Polar residues" evidence="1">
    <location>
        <begin position="1"/>
        <end position="14"/>
    </location>
</feature>
<feature type="compositionally biased region" description="Basic and acidic residues" evidence="1">
    <location>
        <begin position="94"/>
        <end position="105"/>
    </location>
</feature>
<dbReference type="EMBL" id="CP055900">
    <property type="protein sequence ID" value="QKX58457.1"/>
    <property type="molecule type" value="Genomic_DNA"/>
</dbReference>
<dbReference type="KEGG" id="trg:TRUGW13939_05581"/>
<proteinExistence type="predicted"/>
<evidence type="ECO:0000313" key="2">
    <source>
        <dbReference type="EMBL" id="QKX58457.1"/>
    </source>
</evidence>
<name>A0A7H8QWZ5_TALRU</name>
<feature type="region of interest" description="Disordered" evidence="1">
    <location>
        <begin position="1"/>
        <end position="105"/>
    </location>
</feature>
<dbReference type="GeneID" id="55993078"/>